<evidence type="ECO:0000313" key="3">
    <source>
        <dbReference type="WBParaSite" id="MBELARI_LOCUS15373"/>
    </source>
</evidence>
<name>A0AAF3EMV4_9BILA</name>
<protein>
    <submittedName>
        <fullName evidence="3">Uncharacterized protein</fullName>
    </submittedName>
</protein>
<keyword evidence="2" id="KW-1185">Reference proteome</keyword>
<keyword evidence="1" id="KW-0175">Coiled coil</keyword>
<dbReference type="WBParaSite" id="MBELARI_LOCUS15373">
    <property type="protein sequence ID" value="MBELARI_LOCUS15373"/>
    <property type="gene ID" value="MBELARI_LOCUS15373"/>
</dbReference>
<proteinExistence type="predicted"/>
<accession>A0AAF3EMV4</accession>
<dbReference type="AlphaFoldDB" id="A0AAF3EMV4"/>
<reference evidence="3" key="1">
    <citation type="submission" date="2024-02" db="UniProtKB">
        <authorList>
            <consortium name="WormBaseParasite"/>
        </authorList>
    </citation>
    <scope>IDENTIFICATION</scope>
</reference>
<organism evidence="2 3">
    <name type="scientific">Mesorhabditis belari</name>
    <dbReference type="NCBI Taxonomy" id="2138241"/>
    <lineage>
        <taxon>Eukaryota</taxon>
        <taxon>Metazoa</taxon>
        <taxon>Ecdysozoa</taxon>
        <taxon>Nematoda</taxon>
        <taxon>Chromadorea</taxon>
        <taxon>Rhabditida</taxon>
        <taxon>Rhabditina</taxon>
        <taxon>Rhabditomorpha</taxon>
        <taxon>Rhabditoidea</taxon>
        <taxon>Rhabditidae</taxon>
        <taxon>Mesorhabditinae</taxon>
        <taxon>Mesorhabditis</taxon>
    </lineage>
</organism>
<feature type="coiled-coil region" evidence="1">
    <location>
        <begin position="168"/>
        <end position="195"/>
    </location>
</feature>
<dbReference type="Proteomes" id="UP000887575">
    <property type="component" value="Unassembled WGS sequence"/>
</dbReference>
<sequence>MKRNFSFSFSNISLIENDDQFQKLEFALKTAIDYTDSEGEIEEKNREENEEKVFTFPPATDLELMEKMKDKPISFYFDKKNLPDAILRPYLPDLKRRMFDLENRVKPIENRLWLLDRPDRSLEEDRFEILCEVLDKACQGFEILDEHVDHNIPLGHRVVLEAQLLGVIERKFDQIEKILDEFHKLKNDRDGVNNEREFLRYEIRACDMEWTEIHERFLKSYLDMDW</sequence>
<evidence type="ECO:0000256" key="1">
    <source>
        <dbReference type="SAM" id="Coils"/>
    </source>
</evidence>
<evidence type="ECO:0000313" key="2">
    <source>
        <dbReference type="Proteomes" id="UP000887575"/>
    </source>
</evidence>